<proteinExistence type="inferred from homology"/>
<dbReference type="InterPro" id="IPR039657">
    <property type="entry name" value="Dimethylallyltransferase"/>
</dbReference>
<evidence type="ECO:0000256" key="12">
    <source>
        <dbReference type="RuleBase" id="RU003784"/>
    </source>
</evidence>
<evidence type="ECO:0000313" key="15">
    <source>
        <dbReference type="Proteomes" id="UP000192708"/>
    </source>
</evidence>
<dbReference type="PANTHER" id="PTHR11088">
    <property type="entry name" value="TRNA DIMETHYLALLYLTRANSFERASE"/>
    <property type="match status" value="1"/>
</dbReference>
<comment type="function">
    <text evidence="2 10 12">Catalyzes the transfer of a dimethylallyl group onto the adenine at position 37 in tRNAs that read codons beginning with uridine, leading to the formation of N6-(dimethylallyl)adenosine (i(6)A).</text>
</comment>
<keyword evidence="8 10" id="KW-0460">Magnesium</keyword>
<evidence type="ECO:0000256" key="11">
    <source>
        <dbReference type="RuleBase" id="RU003783"/>
    </source>
</evidence>
<evidence type="ECO:0000313" key="14">
    <source>
        <dbReference type="EMBL" id="SMC35670.1"/>
    </source>
</evidence>
<comment type="caution">
    <text evidence="10">Lacks conserved residue(s) required for the propagation of feature annotation.</text>
</comment>
<dbReference type="GO" id="GO:0006400">
    <property type="term" value="P:tRNA modification"/>
    <property type="evidence" value="ECO:0007669"/>
    <property type="project" value="TreeGrafter"/>
</dbReference>
<dbReference type="GO" id="GO:0052381">
    <property type="term" value="F:tRNA dimethylallyltransferase activity"/>
    <property type="evidence" value="ECO:0007669"/>
    <property type="project" value="UniProtKB-UniRule"/>
</dbReference>
<dbReference type="HAMAP" id="MF_00185">
    <property type="entry name" value="IPP_trans"/>
    <property type="match status" value="1"/>
</dbReference>
<evidence type="ECO:0000256" key="4">
    <source>
        <dbReference type="ARBA" id="ARBA00022679"/>
    </source>
</evidence>
<comment type="cofactor">
    <cofactor evidence="1 10">
        <name>Mg(2+)</name>
        <dbReference type="ChEBI" id="CHEBI:18420"/>
    </cofactor>
</comment>
<dbReference type="SUPFAM" id="SSF52540">
    <property type="entry name" value="P-loop containing nucleoside triphosphate hydrolases"/>
    <property type="match status" value="1"/>
</dbReference>
<evidence type="ECO:0000256" key="7">
    <source>
        <dbReference type="ARBA" id="ARBA00022840"/>
    </source>
</evidence>
<dbReference type="PANTHER" id="PTHR11088:SF60">
    <property type="entry name" value="TRNA DIMETHYLALLYLTRANSFERASE"/>
    <property type="match status" value="1"/>
</dbReference>
<dbReference type="Proteomes" id="UP000192708">
    <property type="component" value="Unassembled WGS sequence"/>
</dbReference>
<dbReference type="InterPro" id="IPR018022">
    <property type="entry name" value="IPT"/>
</dbReference>
<reference evidence="14 15" key="1">
    <citation type="submission" date="2017-04" db="EMBL/GenBank/DDBJ databases">
        <authorList>
            <person name="Afonso C.L."/>
            <person name="Miller P.J."/>
            <person name="Scott M.A."/>
            <person name="Spackman E."/>
            <person name="Goraichik I."/>
            <person name="Dimitrov K.M."/>
            <person name="Suarez D.L."/>
            <person name="Swayne D.E."/>
        </authorList>
    </citation>
    <scope>NUCLEOTIDE SEQUENCE [LARGE SCALE GENOMIC DNA]</scope>
    <source>
        <strain evidence="14 15">VK13</strain>
    </source>
</reference>
<dbReference type="EMBL" id="FWXJ01000003">
    <property type="protein sequence ID" value="SMC35670.1"/>
    <property type="molecule type" value="Genomic_DNA"/>
</dbReference>
<keyword evidence="7 10" id="KW-0067">ATP-binding</keyword>
<evidence type="ECO:0000256" key="1">
    <source>
        <dbReference type="ARBA" id="ARBA00001946"/>
    </source>
</evidence>
<dbReference type="Gene3D" id="1.10.20.140">
    <property type="match status" value="1"/>
</dbReference>
<dbReference type="OrthoDB" id="9776390at2"/>
<feature type="region of interest" description="Interaction with substrate tRNA" evidence="10">
    <location>
        <begin position="44"/>
        <end position="47"/>
    </location>
</feature>
<comment type="similarity">
    <text evidence="3 10 13">Belongs to the IPP transferase family.</text>
</comment>
<sequence>MESHPLTNLLAIVGPTASGKSSFSMNLARQAKELGHAIEIISMDSALIYRGMDIGTAKPSVEDQQTVPHHGINILEPWESYSAAMFAKDVSRWVEEIRGRGAQPVIVGGTMLYWRALIQGLSQLPASTPEIRNLIEARAAQIGWPAMHEALHAVDPITADRLPVGDTQRIGRALEVFEMTGVPMSELISQSPYSESRDDGKFPHLLVSFEPNDRAWLHERISQRFKIMLESGFLKEVESLMQLPQMHPELPSMRSVGYRQALEYFANEISFEQFVQAGTAATRQLGKRQLTWLRAMPSRYLVNAESIQAINQATKDCLDYLFPNQSI</sequence>
<dbReference type="NCBIfam" id="TIGR00174">
    <property type="entry name" value="miaA"/>
    <property type="match status" value="1"/>
</dbReference>
<dbReference type="RefSeq" id="WP_084282791.1">
    <property type="nucleotide sequence ID" value="NZ_FWXJ01000003.1"/>
</dbReference>
<dbReference type="Gene3D" id="3.40.50.300">
    <property type="entry name" value="P-loop containing nucleotide triphosphate hydrolases"/>
    <property type="match status" value="1"/>
</dbReference>
<organism evidence="14 15">
    <name type="scientific">Polynucleobacter kasalickyi</name>
    <dbReference type="NCBI Taxonomy" id="1938817"/>
    <lineage>
        <taxon>Bacteria</taxon>
        <taxon>Pseudomonadati</taxon>
        <taxon>Pseudomonadota</taxon>
        <taxon>Betaproteobacteria</taxon>
        <taxon>Burkholderiales</taxon>
        <taxon>Burkholderiaceae</taxon>
        <taxon>Polynucleobacter</taxon>
    </lineage>
</organism>
<evidence type="ECO:0000256" key="2">
    <source>
        <dbReference type="ARBA" id="ARBA00003213"/>
    </source>
</evidence>
<feature type="site" description="Interaction with substrate tRNA" evidence="10">
    <location>
        <position position="110"/>
    </location>
</feature>
<keyword evidence="6 10" id="KW-0547">Nucleotide-binding</keyword>
<keyword evidence="5 10" id="KW-0819">tRNA processing</keyword>
<accession>A0A1W1YHG0</accession>
<evidence type="ECO:0000256" key="5">
    <source>
        <dbReference type="ARBA" id="ARBA00022694"/>
    </source>
</evidence>
<evidence type="ECO:0000256" key="6">
    <source>
        <dbReference type="ARBA" id="ARBA00022741"/>
    </source>
</evidence>
<evidence type="ECO:0000256" key="3">
    <source>
        <dbReference type="ARBA" id="ARBA00005842"/>
    </source>
</evidence>
<dbReference type="EC" id="2.5.1.75" evidence="10"/>
<name>A0A1W1YHG0_9BURK</name>
<comment type="catalytic activity">
    <reaction evidence="9 10 11">
        <text>adenosine(37) in tRNA + dimethylallyl diphosphate = N(6)-dimethylallyladenosine(37) in tRNA + diphosphate</text>
        <dbReference type="Rhea" id="RHEA:26482"/>
        <dbReference type="Rhea" id="RHEA-COMP:10162"/>
        <dbReference type="Rhea" id="RHEA-COMP:10375"/>
        <dbReference type="ChEBI" id="CHEBI:33019"/>
        <dbReference type="ChEBI" id="CHEBI:57623"/>
        <dbReference type="ChEBI" id="CHEBI:74411"/>
        <dbReference type="ChEBI" id="CHEBI:74415"/>
        <dbReference type="EC" id="2.5.1.75"/>
    </reaction>
</comment>
<gene>
    <name evidence="10" type="primary">miaA</name>
    <name evidence="14" type="ORF">SAMN06296008_10365</name>
</gene>
<comment type="subunit">
    <text evidence="10">Monomer.</text>
</comment>
<protein>
    <recommendedName>
        <fullName evidence="10">tRNA dimethylallyltransferase</fullName>
        <ecNumber evidence="10">2.5.1.75</ecNumber>
    </recommendedName>
    <alternativeName>
        <fullName evidence="10">Dimethylallyl diphosphate:tRNA dimethylallyltransferase</fullName>
        <shortName evidence="10">DMAPP:tRNA dimethylallyltransferase</shortName>
        <shortName evidence="10">DMATase</shortName>
    </alternativeName>
    <alternativeName>
        <fullName evidence="10">Isopentenyl-diphosphate:tRNA isopentenyltransferase</fullName>
        <shortName evidence="10">IPP transferase</shortName>
        <shortName evidence="10">IPPT</shortName>
        <shortName evidence="10">IPTase</shortName>
    </alternativeName>
</protein>
<evidence type="ECO:0000256" key="8">
    <source>
        <dbReference type="ARBA" id="ARBA00022842"/>
    </source>
</evidence>
<evidence type="ECO:0000256" key="13">
    <source>
        <dbReference type="RuleBase" id="RU003785"/>
    </source>
</evidence>
<evidence type="ECO:0000256" key="9">
    <source>
        <dbReference type="ARBA" id="ARBA00049563"/>
    </source>
</evidence>
<keyword evidence="4 10" id="KW-0808">Transferase</keyword>
<dbReference type="AlphaFoldDB" id="A0A1W1YHG0"/>
<evidence type="ECO:0000256" key="10">
    <source>
        <dbReference type="HAMAP-Rule" id="MF_00185"/>
    </source>
</evidence>
<dbReference type="GO" id="GO:0005524">
    <property type="term" value="F:ATP binding"/>
    <property type="evidence" value="ECO:0007669"/>
    <property type="project" value="UniProtKB-UniRule"/>
</dbReference>
<feature type="binding site" evidence="10">
    <location>
        <begin position="16"/>
        <end position="21"/>
    </location>
    <ligand>
        <name>substrate</name>
    </ligand>
</feature>
<feature type="site" description="Interaction with substrate tRNA" evidence="10">
    <location>
        <position position="132"/>
    </location>
</feature>
<dbReference type="STRING" id="1938817.SAMN06296008_10365"/>
<feature type="region of interest" description="Interaction with substrate tRNA" evidence="10">
    <location>
        <begin position="168"/>
        <end position="172"/>
    </location>
</feature>
<feature type="binding site" evidence="10">
    <location>
        <begin position="14"/>
        <end position="21"/>
    </location>
    <ligand>
        <name>ATP</name>
        <dbReference type="ChEBI" id="CHEBI:30616"/>
    </ligand>
</feature>
<dbReference type="InterPro" id="IPR027417">
    <property type="entry name" value="P-loop_NTPase"/>
</dbReference>
<keyword evidence="15" id="KW-1185">Reference proteome</keyword>
<dbReference type="Pfam" id="PF01715">
    <property type="entry name" value="IPPT"/>
    <property type="match status" value="1"/>
</dbReference>